<sequence>MNKYWLLVIAASFCEVGWVVGLKHATNIGEWMATILAIAVTFWALTYASSVLPTSTVYAVFVGLGTAGTVVAEMLFFGEVVNWLKICLIATLLIGVIGLKVVTKEEEATA</sequence>
<dbReference type="RefSeq" id="WP_053402729.1">
    <property type="nucleotide sequence ID" value="NZ_JAUKEN010000001.1"/>
</dbReference>
<comment type="similarity">
    <text evidence="6">Belongs to the drug/metabolite transporter (DMT) superfamily. Small multidrug resistance (SMR) (TC 2.A.7.1) family.</text>
</comment>
<gene>
    <name evidence="8" type="ORF">AMD01_17470</name>
</gene>
<keyword evidence="3 6" id="KW-0812">Transmembrane</keyword>
<dbReference type="GO" id="GO:0005886">
    <property type="term" value="C:plasma membrane"/>
    <property type="evidence" value="ECO:0007669"/>
    <property type="project" value="UniProtKB-SubCell"/>
</dbReference>
<dbReference type="OrthoDB" id="2168659at2"/>
<evidence type="ECO:0000256" key="2">
    <source>
        <dbReference type="ARBA" id="ARBA00022475"/>
    </source>
</evidence>
<keyword evidence="4 7" id="KW-1133">Transmembrane helix</keyword>
<evidence type="ECO:0000313" key="9">
    <source>
        <dbReference type="Proteomes" id="UP000037558"/>
    </source>
</evidence>
<name>A0A0M0KWD3_9BACI</name>
<protein>
    <submittedName>
        <fullName evidence="8">Multidrug resistance protein SMR</fullName>
    </submittedName>
</protein>
<dbReference type="Proteomes" id="UP000037558">
    <property type="component" value="Unassembled WGS sequence"/>
</dbReference>
<dbReference type="PANTHER" id="PTHR30561">
    <property type="entry name" value="SMR FAMILY PROTON-DEPENDENT DRUG EFFLUX TRANSPORTER SUGE"/>
    <property type="match status" value="1"/>
</dbReference>
<dbReference type="AlphaFoldDB" id="A0A0M0KWD3"/>
<dbReference type="EMBL" id="LILC01000023">
    <property type="protein sequence ID" value="KOO42927.1"/>
    <property type="molecule type" value="Genomic_DNA"/>
</dbReference>
<dbReference type="Gene3D" id="1.10.3730.20">
    <property type="match status" value="1"/>
</dbReference>
<keyword evidence="5 7" id="KW-0472">Membrane</keyword>
<evidence type="ECO:0000256" key="1">
    <source>
        <dbReference type="ARBA" id="ARBA00004651"/>
    </source>
</evidence>
<evidence type="ECO:0000256" key="7">
    <source>
        <dbReference type="SAM" id="Phobius"/>
    </source>
</evidence>
<reference evidence="9" key="1">
    <citation type="submission" date="2015-08" db="EMBL/GenBank/DDBJ databases">
        <title>Fjat-14210 dsm16467.</title>
        <authorList>
            <person name="Liu B."/>
            <person name="Wang J."/>
            <person name="Zhu Y."/>
            <person name="Liu G."/>
            <person name="Chen Q."/>
            <person name="Chen Z."/>
            <person name="Lan J."/>
            <person name="Che J."/>
            <person name="Ge C."/>
            <person name="Shi H."/>
            <person name="Pan Z."/>
            <person name="Liu X."/>
        </authorList>
    </citation>
    <scope>NUCLEOTIDE SEQUENCE [LARGE SCALE GENOMIC DNA]</scope>
    <source>
        <strain evidence="9">DSM 16467</strain>
    </source>
</reference>
<comment type="caution">
    <text evidence="8">The sequence shown here is derived from an EMBL/GenBank/DDBJ whole genome shotgun (WGS) entry which is preliminary data.</text>
</comment>
<evidence type="ECO:0000313" key="8">
    <source>
        <dbReference type="EMBL" id="KOO42927.1"/>
    </source>
</evidence>
<dbReference type="InterPro" id="IPR045324">
    <property type="entry name" value="Small_multidrug_res"/>
</dbReference>
<keyword evidence="9" id="KW-1185">Reference proteome</keyword>
<feature type="transmembrane region" description="Helical" evidence="7">
    <location>
        <begin position="31"/>
        <end position="50"/>
    </location>
</feature>
<dbReference type="STRING" id="284581.AMD01_17470"/>
<dbReference type="Pfam" id="PF00893">
    <property type="entry name" value="Multi_Drug_Res"/>
    <property type="match status" value="1"/>
</dbReference>
<dbReference type="PATRIC" id="fig|284581.3.peg.3001"/>
<comment type="subcellular location">
    <subcellularLocation>
        <location evidence="1 6">Cell membrane</location>
        <topology evidence="1 6">Multi-pass membrane protein</topology>
    </subcellularLocation>
</comment>
<keyword evidence="2" id="KW-1003">Cell membrane</keyword>
<evidence type="ECO:0000256" key="6">
    <source>
        <dbReference type="RuleBase" id="RU003942"/>
    </source>
</evidence>
<dbReference type="SUPFAM" id="SSF103481">
    <property type="entry name" value="Multidrug resistance efflux transporter EmrE"/>
    <property type="match status" value="1"/>
</dbReference>
<dbReference type="InterPro" id="IPR037185">
    <property type="entry name" value="EmrE-like"/>
</dbReference>
<evidence type="ECO:0000256" key="4">
    <source>
        <dbReference type="ARBA" id="ARBA00022989"/>
    </source>
</evidence>
<dbReference type="InterPro" id="IPR000390">
    <property type="entry name" value="Small_drug/metabolite_transptr"/>
</dbReference>
<evidence type="ECO:0000256" key="3">
    <source>
        <dbReference type="ARBA" id="ARBA00022692"/>
    </source>
</evidence>
<accession>A0A0M0KWD3</accession>
<dbReference type="PANTHER" id="PTHR30561:SF7">
    <property type="entry name" value="GUANIDINIUM EFFLUX SYSTEM SUBUNIT GDNC-RELATED"/>
    <property type="match status" value="1"/>
</dbReference>
<feature type="transmembrane region" description="Helical" evidence="7">
    <location>
        <begin position="83"/>
        <end position="102"/>
    </location>
</feature>
<dbReference type="GO" id="GO:0022857">
    <property type="term" value="F:transmembrane transporter activity"/>
    <property type="evidence" value="ECO:0007669"/>
    <property type="project" value="InterPro"/>
</dbReference>
<feature type="transmembrane region" description="Helical" evidence="7">
    <location>
        <begin position="57"/>
        <end position="77"/>
    </location>
</feature>
<organism evidence="8 9">
    <name type="scientific">Priestia koreensis</name>
    <dbReference type="NCBI Taxonomy" id="284581"/>
    <lineage>
        <taxon>Bacteria</taxon>
        <taxon>Bacillati</taxon>
        <taxon>Bacillota</taxon>
        <taxon>Bacilli</taxon>
        <taxon>Bacillales</taxon>
        <taxon>Bacillaceae</taxon>
        <taxon>Priestia</taxon>
    </lineage>
</organism>
<evidence type="ECO:0000256" key="5">
    <source>
        <dbReference type="ARBA" id="ARBA00023136"/>
    </source>
</evidence>
<proteinExistence type="inferred from homology"/>